<feature type="signal peptide" evidence="1">
    <location>
        <begin position="1"/>
        <end position="21"/>
    </location>
</feature>
<organism evidence="2 3">
    <name type="scientific">Coprinopsis marcescibilis</name>
    <name type="common">Agaric fungus</name>
    <name type="synonym">Psathyrella marcescibilis</name>
    <dbReference type="NCBI Taxonomy" id="230819"/>
    <lineage>
        <taxon>Eukaryota</taxon>
        <taxon>Fungi</taxon>
        <taxon>Dikarya</taxon>
        <taxon>Basidiomycota</taxon>
        <taxon>Agaricomycotina</taxon>
        <taxon>Agaricomycetes</taxon>
        <taxon>Agaricomycetidae</taxon>
        <taxon>Agaricales</taxon>
        <taxon>Agaricineae</taxon>
        <taxon>Psathyrellaceae</taxon>
        <taxon>Coprinopsis</taxon>
    </lineage>
</organism>
<dbReference type="STRING" id="230819.A0A5C3KQK6"/>
<reference evidence="2 3" key="1">
    <citation type="journal article" date="2019" name="Nat. Ecol. Evol.">
        <title>Megaphylogeny resolves global patterns of mushroom evolution.</title>
        <authorList>
            <person name="Varga T."/>
            <person name="Krizsan K."/>
            <person name="Foldi C."/>
            <person name="Dima B."/>
            <person name="Sanchez-Garcia M."/>
            <person name="Sanchez-Ramirez S."/>
            <person name="Szollosi G.J."/>
            <person name="Szarkandi J.G."/>
            <person name="Papp V."/>
            <person name="Albert L."/>
            <person name="Andreopoulos W."/>
            <person name="Angelini C."/>
            <person name="Antonin V."/>
            <person name="Barry K.W."/>
            <person name="Bougher N.L."/>
            <person name="Buchanan P."/>
            <person name="Buyck B."/>
            <person name="Bense V."/>
            <person name="Catcheside P."/>
            <person name="Chovatia M."/>
            <person name="Cooper J."/>
            <person name="Damon W."/>
            <person name="Desjardin D."/>
            <person name="Finy P."/>
            <person name="Geml J."/>
            <person name="Haridas S."/>
            <person name="Hughes K."/>
            <person name="Justo A."/>
            <person name="Karasinski D."/>
            <person name="Kautmanova I."/>
            <person name="Kiss B."/>
            <person name="Kocsube S."/>
            <person name="Kotiranta H."/>
            <person name="LaButti K.M."/>
            <person name="Lechner B.E."/>
            <person name="Liimatainen K."/>
            <person name="Lipzen A."/>
            <person name="Lukacs Z."/>
            <person name="Mihaltcheva S."/>
            <person name="Morgado L.N."/>
            <person name="Niskanen T."/>
            <person name="Noordeloos M.E."/>
            <person name="Ohm R.A."/>
            <person name="Ortiz-Santana B."/>
            <person name="Ovrebo C."/>
            <person name="Racz N."/>
            <person name="Riley R."/>
            <person name="Savchenko A."/>
            <person name="Shiryaev A."/>
            <person name="Soop K."/>
            <person name="Spirin V."/>
            <person name="Szebenyi C."/>
            <person name="Tomsovsky M."/>
            <person name="Tulloss R.E."/>
            <person name="Uehling J."/>
            <person name="Grigoriev I.V."/>
            <person name="Vagvolgyi C."/>
            <person name="Papp T."/>
            <person name="Martin F.M."/>
            <person name="Miettinen O."/>
            <person name="Hibbett D.S."/>
            <person name="Nagy L.G."/>
        </authorList>
    </citation>
    <scope>NUCLEOTIDE SEQUENCE [LARGE SCALE GENOMIC DNA]</scope>
    <source>
        <strain evidence="2 3">CBS 121175</strain>
    </source>
</reference>
<dbReference type="Proteomes" id="UP000307440">
    <property type="component" value="Unassembled WGS sequence"/>
</dbReference>
<keyword evidence="3" id="KW-1185">Reference proteome</keyword>
<sequence length="198" mass="20765">MLTALINIAASTLIWVSDVSASPKELLELSPSALLSGSVAGLNMSDITVYSSELYPHSPGPGVPIASSRKRCNLAFGVKLPDGLAVSLSSVDYRGYFILDKGDTFTRLTSYSFQNTSTETATVRGQLSGPFGSGDMALVRDEFNDPATVVTSGCGGLTTLNVAIDLRLSGVTKNGGIIYPPDLSMQATFNLKLSECAT</sequence>
<evidence type="ECO:0000256" key="1">
    <source>
        <dbReference type="SAM" id="SignalP"/>
    </source>
</evidence>
<keyword evidence="1" id="KW-0732">Signal</keyword>
<accession>A0A5C3KQK6</accession>
<feature type="chain" id="PRO_5023077035" description="Ubiquitin 3 binding protein But2 C-terminal domain-containing protein" evidence="1">
    <location>
        <begin position="22"/>
        <end position="198"/>
    </location>
</feature>
<dbReference type="PANTHER" id="PTHR38847:SF1">
    <property type="entry name" value="PSEUDOURIDINE SYNTHASE RSUA_RLUA-LIKE DOMAIN-CONTAINING PROTEIN"/>
    <property type="match status" value="1"/>
</dbReference>
<proteinExistence type="predicted"/>
<dbReference type="PANTHER" id="PTHR38847">
    <property type="match status" value="1"/>
</dbReference>
<dbReference type="AlphaFoldDB" id="A0A5C3KQK6"/>
<evidence type="ECO:0000313" key="2">
    <source>
        <dbReference type="EMBL" id="TFK22674.1"/>
    </source>
</evidence>
<protein>
    <recommendedName>
        <fullName evidence="4">Ubiquitin 3 binding protein But2 C-terminal domain-containing protein</fullName>
    </recommendedName>
</protein>
<dbReference type="EMBL" id="ML210235">
    <property type="protein sequence ID" value="TFK22674.1"/>
    <property type="molecule type" value="Genomic_DNA"/>
</dbReference>
<evidence type="ECO:0000313" key="3">
    <source>
        <dbReference type="Proteomes" id="UP000307440"/>
    </source>
</evidence>
<gene>
    <name evidence="2" type="ORF">FA15DRAFT_695583</name>
</gene>
<dbReference type="InterPro" id="IPR025649">
    <property type="entry name" value="DUF4360"/>
</dbReference>
<evidence type="ECO:0008006" key="4">
    <source>
        <dbReference type="Google" id="ProtNLM"/>
    </source>
</evidence>
<dbReference type="Pfam" id="PF14273">
    <property type="entry name" value="DUF4360"/>
    <property type="match status" value="1"/>
</dbReference>
<name>A0A5C3KQK6_COPMA</name>